<dbReference type="STRING" id="1037660.A0A066VNM7"/>
<comment type="subcellular location">
    <subcellularLocation>
        <location evidence="1">Nucleus</location>
    </subcellularLocation>
</comment>
<feature type="domain" description="BZIP" evidence="9">
    <location>
        <begin position="452"/>
        <end position="515"/>
    </location>
</feature>
<comment type="similarity">
    <text evidence="2">Belongs to the bZIP family.</text>
</comment>
<evidence type="ECO:0000256" key="7">
    <source>
        <dbReference type="SAM" id="Coils"/>
    </source>
</evidence>
<comment type="caution">
    <text evidence="10">The sequence shown here is derived from an EMBL/GenBank/DDBJ whole genome shotgun (WGS) entry which is preliminary data.</text>
</comment>
<feature type="region of interest" description="Disordered" evidence="8">
    <location>
        <begin position="317"/>
        <end position="346"/>
    </location>
</feature>
<feature type="region of interest" description="Disordered" evidence="8">
    <location>
        <begin position="1"/>
        <end position="37"/>
    </location>
</feature>
<proteinExistence type="inferred from homology"/>
<reference evidence="10 11" key="1">
    <citation type="submission" date="2014-05" db="EMBL/GenBank/DDBJ databases">
        <title>Draft genome sequence of a rare smut relative, Tilletiaria anomala UBC 951.</title>
        <authorList>
            <consortium name="DOE Joint Genome Institute"/>
            <person name="Toome M."/>
            <person name="Kuo A."/>
            <person name="Henrissat B."/>
            <person name="Lipzen A."/>
            <person name="Tritt A."/>
            <person name="Yoshinaga Y."/>
            <person name="Zane M."/>
            <person name="Barry K."/>
            <person name="Grigoriev I.V."/>
            <person name="Spatafora J.W."/>
            <person name="Aimea M.C."/>
        </authorList>
    </citation>
    <scope>NUCLEOTIDE SEQUENCE [LARGE SCALE GENOMIC DNA]</scope>
    <source>
        <strain evidence="10 11">UBC 951</strain>
    </source>
</reference>
<feature type="compositionally biased region" description="Low complexity" evidence="8">
    <location>
        <begin position="19"/>
        <end position="33"/>
    </location>
</feature>
<organism evidence="10 11">
    <name type="scientific">Tilletiaria anomala (strain ATCC 24038 / CBS 436.72 / UBC 951)</name>
    <dbReference type="NCBI Taxonomy" id="1037660"/>
    <lineage>
        <taxon>Eukaryota</taxon>
        <taxon>Fungi</taxon>
        <taxon>Dikarya</taxon>
        <taxon>Basidiomycota</taxon>
        <taxon>Ustilaginomycotina</taxon>
        <taxon>Exobasidiomycetes</taxon>
        <taxon>Georgefischeriales</taxon>
        <taxon>Tilletiariaceae</taxon>
        <taxon>Tilletiaria</taxon>
    </lineage>
</organism>
<feature type="compositionally biased region" description="Acidic residues" evidence="8">
    <location>
        <begin position="324"/>
        <end position="335"/>
    </location>
</feature>
<dbReference type="PROSITE" id="PS50217">
    <property type="entry name" value="BZIP"/>
    <property type="match status" value="1"/>
</dbReference>
<evidence type="ECO:0000256" key="3">
    <source>
        <dbReference type="ARBA" id="ARBA00023015"/>
    </source>
</evidence>
<dbReference type="OMA" id="TSISKQC"/>
<feature type="coiled-coil region" evidence="7">
    <location>
        <begin position="477"/>
        <end position="511"/>
    </location>
</feature>
<dbReference type="InterPro" id="IPR004827">
    <property type="entry name" value="bZIP"/>
</dbReference>
<dbReference type="AlphaFoldDB" id="A0A066VNM7"/>
<gene>
    <name evidence="10" type="ORF">K437DRAFT_169880</name>
</gene>
<dbReference type="PROSITE" id="PS00036">
    <property type="entry name" value="BZIP_BASIC"/>
    <property type="match status" value="1"/>
</dbReference>
<evidence type="ECO:0000256" key="2">
    <source>
        <dbReference type="ARBA" id="ARBA00007163"/>
    </source>
</evidence>
<dbReference type="PANTHER" id="PTHR47416">
    <property type="entry name" value="BASIC-LEUCINE ZIPPER TRANSCRIPTION FACTOR F-RELATED"/>
    <property type="match status" value="1"/>
</dbReference>
<dbReference type="SUPFAM" id="SSF57959">
    <property type="entry name" value="Leucine zipper domain"/>
    <property type="match status" value="1"/>
</dbReference>
<dbReference type="InterPro" id="IPR046347">
    <property type="entry name" value="bZIP_sf"/>
</dbReference>
<dbReference type="HOGENOM" id="CLU_334056_0_0_1"/>
<evidence type="ECO:0000259" key="9">
    <source>
        <dbReference type="PROSITE" id="PS50217"/>
    </source>
</evidence>
<dbReference type="PANTHER" id="PTHR47416:SF8">
    <property type="entry name" value="BASIC-LEUCINE ZIPPER TRANSCRIPTION FACTOR E-RELATED"/>
    <property type="match status" value="1"/>
</dbReference>
<evidence type="ECO:0000256" key="4">
    <source>
        <dbReference type="ARBA" id="ARBA00023125"/>
    </source>
</evidence>
<dbReference type="InParanoid" id="A0A066VNM7"/>
<keyword evidence="5" id="KW-0804">Transcription</keyword>
<dbReference type="GO" id="GO:0003677">
    <property type="term" value="F:DNA binding"/>
    <property type="evidence" value="ECO:0007669"/>
    <property type="project" value="UniProtKB-KW"/>
</dbReference>
<evidence type="ECO:0000256" key="6">
    <source>
        <dbReference type="ARBA" id="ARBA00023242"/>
    </source>
</evidence>
<feature type="region of interest" description="Disordered" evidence="8">
    <location>
        <begin position="361"/>
        <end position="410"/>
    </location>
</feature>
<feature type="compositionally biased region" description="Low complexity" evidence="8">
    <location>
        <begin position="120"/>
        <end position="148"/>
    </location>
</feature>
<evidence type="ECO:0000256" key="1">
    <source>
        <dbReference type="ARBA" id="ARBA00004123"/>
    </source>
</evidence>
<feature type="compositionally biased region" description="Pro residues" evidence="8">
    <location>
        <begin position="1"/>
        <end position="12"/>
    </location>
</feature>
<dbReference type="GO" id="GO:0003700">
    <property type="term" value="F:DNA-binding transcription factor activity"/>
    <property type="evidence" value="ECO:0007669"/>
    <property type="project" value="InterPro"/>
</dbReference>
<keyword evidence="4" id="KW-0238">DNA-binding</keyword>
<feature type="region of interest" description="Disordered" evidence="8">
    <location>
        <begin position="64"/>
        <end position="148"/>
    </location>
</feature>
<feature type="compositionally biased region" description="Low complexity" evidence="8">
    <location>
        <begin position="72"/>
        <end position="88"/>
    </location>
</feature>
<evidence type="ECO:0000313" key="11">
    <source>
        <dbReference type="Proteomes" id="UP000027361"/>
    </source>
</evidence>
<accession>A0A066VNM7</accession>
<evidence type="ECO:0000313" key="10">
    <source>
        <dbReference type="EMBL" id="KDN41883.1"/>
    </source>
</evidence>
<keyword evidence="6" id="KW-0539">Nucleus</keyword>
<dbReference type="CDD" id="cd14810">
    <property type="entry name" value="bZIP_u1"/>
    <property type="match status" value="1"/>
</dbReference>
<protein>
    <recommendedName>
        <fullName evidence="9">BZIP domain-containing protein</fullName>
    </recommendedName>
</protein>
<name>A0A066VNM7_TILAU</name>
<dbReference type="GO" id="GO:0005634">
    <property type="term" value="C:nucleus"/>
    <property type="evidence" value="ECO:0007669"/>
    <property type="project" value="UniProtKB-SubCell"/>
</dbReference>
<dbReference type="EMBL" id="JMSN01000075">
    <property type="protein sequence ID" value="KDN41883.1"/>
    <property type="molecule type" value="Genomic_DNA"/>
</dbReference>
<dbReference type="GeneID" id="25261810"/>
<dbReference type="Proteomes" id="UP000027361">
    <property type="component" value="Unassembled WGS sequence"/>
</dbReference>
<evidence type="ECO:0000256" key="5">
    <source>
        <dbReference type="ARBA" id="ARBA00023163"/>
    </source>
</evidence>
<dbReference type="OrthoDB" id="5571888at2759"/>
<sequence>MQPPSPWPPSPRWPQVTHANAMPSSTPSAPSAPQRYHLATELRRMGVEPDAAMLDKYVKSHYEKFVGGGGSSSSAAVRSPASASSSSAEHADDLPMADGDDEDGESEHSHEARTPPPPASALFSSTNAATATASPAADAAQPQQQPVAANTFDDFFHFDEDPAELGFKAHQQSQQQPLVAASVAFSSASFYLEPPPYALTTAAATPGAESSEQDAVGGLAAAAADEADMSTFVFDSTFDTSASFAGFDTSALSFESASTSASICASGNFAAEEDSIMHDADPVTLAAIPPFSCAALAAPPAPPAPSVDPSLVTLSAAGEKAQQGEEEEADEDEITFEPHAASSSAVPEVGADIVPTATAQAALAPAGEDGEEEDATTTPSHAQAQQQKRSGSAGAKTVAPPQIKREASARDGDAELDALLSGESASLPAGIPASMRFVASDLRPTPEEYKRLSSKEKRQLRNKISARNFRNRRKEYITQLEEQLHDREDQLARLEAAMHRVTQENDGLRAQVLALKSRQQQPQQPQQPALGGRVPILSTVDVNKIIELLQRNAATTAAAAVSADGGDQQISPNVPVAPLASSRPDTLTTTTAAVSANSPRLAAASTARVAVLRRASNNGSAAAAAAVAAPASSPAPAPASASTSACAHAPASVSAGGEPTVNTRKDLGVPTSGAGAASTSSFWGGSGGRGGYTSVHTTLLPPLRLATVLTPAQMLMQMQMPFAPPAYGPGLSAGTDKACERDAAGLLAHITELYVSRCAASKNGKEQCLGAALGDSSNTSISKQCVEDDELPSYAQALAQPPAFTAVTTVLDAATVATAAAAAAAASLRTVDQAPFVPAARAFEPADAKLIELLC</sequence>
<keyword evidence="11" id="KW-1185">Reference proteome</keyword>
<dbReference type="Gene3D" id="1.20.5.170">
    <property type="match status" value="1"/>
</dbReference>
<evidence type="ECO:0000256" key="8">
    <source>
        <dbReference type="SAM" id="MobiDB-lite"/>
    </source>
</evidence>
<keyword evidence="7" id="KW-0175">Coiled coil</keyword>
<dbReference type="SMART" id="SM00338">
    <property type="entry name" value="BRLZ"/>
    <property type="match status" value="1"/>
</dbReference>
<keyword evidence="3" id="KW-0805">Transcription regulation</keyword>
<feature type="compositionally biased region" description="Polar residues" evidence="8">
    <location>
        <begin position="380"/>
        <end position="390"/>
    </location>
</feature>
<dbReference type="RefSeq" id="XP_013241884.1">
    <property type="nucleotide sequence ID" value="XM_013386430.1"/>
</dbReference>